<comment type="function">
    <text evidence="14">Cell wall formation.</text>
</comment>
<evidence type="ECO:0000256" key="15">
    <source>
        <dbReference type="SAM" id="Phobius"/>
    </source>
</evidence>
<organism evidence="19 20">
    <name type="scientific">Crassaminicella indica</name>
    <dbReference type="NCBI Taxonomy" id="2855394"/>
    <lineage>
        <taxon>Bacteria</taxon>
        <taxon>Bacillati</taxon>
        <taxon>Bacillota</taxon>
        <taxon>Clostridia</taxon>
        <taxon>Eubacteriales</taxon>
        <taxon>Clostridiaceae</taxon>
        <taxon>Crassaminicella</taxon>
    </lineage>
</organism>
<evidence type="ECO:0000256" key="7">
    <source>
        <dbReference type="ARBA" id="ARBA00022741"/>
    </source>
</evidence>
<keyword evidence="15" id="KW-0472">Membrane</keyword>
<keyword evidence="11 14" id="KW-0131">Cell cycle</keyword>
<comment type="pathway">
    <text evidence="2 14">Cell wall biogenesis; peptidoglycan biosynthesis.</text>
</comment>
<dbReference type="InterPro" id="IPR000713">
    <property type="entry name" value="Mur_ligase_N"/>
</dbReference>
<dbReference type="EC" id="6.3.2.8" evidence="3 14"/>
<dbReference type="PANTHER" id="PTHR43445">
    <property type="entry name" value="UDP-N-ACETYLMURAMATE--L-ALANINE LIGASE-RELATED"/>
    <property type="match status" value="1"/>
</dbReference>
<keyword evidence="20" id="KW-1185">Reference proteome</keyword>
<keyword evidence="15" id="KW-0812">Transmembrane</keyword>
<keyword evidence="8 14" id="KW-0067">ATP-binding</keyword>
<feature type="domain" description="Mur ligase central" evidence="18">
    <location>
        <begin position="117"/>
        <end position="297"/>
    </location>
</feature>
<proteinExistence type="inferred from homology"/>
<evidence type="ECO:0000313" key="19">
    <source>
        <dbReference type="EMBL" id="QXM07218.1"/>
    </source>
</evidence>
<dbReference type="EMBL" id="CP078093">
    <property type="protein sequence ID" value="QXM07218.1"/>
    <property type="molecule type" value="Genomic_DNA"/>
</dbReference>
<evidence type="ECO:0000256" key="2">
    <source>
        <dbReference type="ARBA" id="ARBA00004752"/>
    </source>
</evidence>
<evidence type="ECO:0000256" key="14">
    <source>
        <dbReference type="HAMAP-Rule" id="MF_00046"/>
    </source>
</evidence>
<keyword evidence="5 14" id="KW-0436">Ligase</keyword>
<gene>
    <name evidence="14 19" type="primary">murC</name>
    <name evidence="19" type="ORF">KVH43_05875</name>
</gene>
<evidence type="ECO:0000256" key="4">
    <source>
        <dbReference type="ARBA" id="ARBA00022490"/>
    </source>
</evidence>
<keyword evidence="10 14" id="KW-0573">Peptidoglycan synthesis</keyword>
<evidence type="ECO:0000256" key="9">
    <source>
        <dbReference type="ARBA" id="ARBA00022960"/>
    </source>
</evidence>
<dbReference type="Pfam" id="PF02875">
    <property type="entry name" value="Mur_ligase_C"/>
    <property type="match status" value="1"/>
</dbReference>
<keyword evidence="6 14" id="KW-0132">Cell division</keyword>
<protein>
    <recommendedName>
        <fullName evidence="3 14">UDP-N-acetylmuramate--L-alanine ligase</fullName>
        <ecNumber evidence="3 14">6.3.2.8</ecNumber>
    </recommendedName>
    <alternativeName>
        <fullName evidence="14">UDP-N-acetylmuramoyl-L-alanine synthetase</fullName>
    </alternativeName>
</protein>
<evidence type="ECO:0000256" key="13">
    <source>
        <dbReference type="ARBA" id="ARBA00047833"/>
    </source>
</evidence>
<dbReference type="RefSeq" id="WP_218283904.1">
    <property type="nucleotide sequence ID" value="NZ_CP078093.1"/>
</dbReference>
<evidence type="ECO:0000256" key="8">
    <source>
        <dbReference type="ARBA" id="ARBA00022840"/>
    </source>
</evidence>
<dbReference type="GO" id="GO:0008763">
    <property type="term" value="F:UDP-N-acetylmuramate-L-alanine ligase activity"/>
    <property type="evidence" value="ECO:0007669"/>
    <property type="project" value="UniProtKB-EC"/>
</dbReference>
<comment type="similarity">
    <text evidence="14">Belongs to the MurCDEF family.</text>
</comment>
<keyword evidence="7 14" id="KW-0547">Nucleotide-binding</keyword>
<dbReference type="Pfam" id="PF08245">
    <property type="entry name" value="Mur_ligase_M"/>
    <property type="match status" value="1"/>
</dbReference>
<evidence type="ECO:0000256" key="12">
    <source>
        <dbReference type="ARBA" id="ARBA00023316"/>
    </source>
</evidence>
<evidence type="ECO:0000256" key="10">
    <source>
        <dbReference type="ARBA" id="ARBA00022984"/>
    </source>
</evidence>
<feature type="domain" description="Mur ligase C-terminal" evidence="17">
    <location>
        <begin position="319"/>
        <end position="448"/>
    </location>
</feature>
<dbReference type="HAMAP" id="MF_00046">
    <property type="entry name" value="MurC"/>
    <property type="match status" value="1"/>
</dbReference>
<sequence length="462" mass="51309">MVDFDLDKHDVNHIYFIGIGGISMSAIAEVLLTFGYEVSGSDMKASSITEKLSKKGAKIYIGHNAHNLPSCDLVVYTAAIKSDNPELVKAKKKNIPIVSRAEILGLLMKKFKKSIAVSGTHGKTTTTSMISIILEYSDFDPTILIGGELDQIGGNVKVGNREYFVTEACEYVGSFLKFFPSIGIILNIDKDHLDYFKDIDHIVDTFTAFARLIPKSGLLIAFKDDPNVEKVLSSVDCPIITYGSDASCDYWTENIHFNENGFADFDVFHKNSFLGSFSLNIPGKHNVNNALAAIACCHSLGVPIEKIIKNLKNFHGTHRRFDILGKLGDITIVDDYAHHPTEIKATLKAAAKVPHNKLWCIFQPHTYTRTKALLNDFANSFDQADKIIIADIYAAREKDTGEIHSKDLVKKIKSYNKNVIYMDNFEKIVAYVKDKAQPKDLVLTMGAGDIYKVGQMLLNKKG</sequence>
<keyword evidence="9 14" id="KW-0133">Cell shape</keyword>
<dbReference type="PANTHER" id="PTHR43445:SF3">
    <property type="entry name" value="UDP-N-ACETYLMURAMATE--L-ALANINE LIGASE"/>
    <property type="match status" value="1"/>
</dbReference>
<keyword evidence="12 14" id="KW-0961">Cell wall biogenesis/degradation</keyword>
<evidence type="ECO:0000313" key="20">
    <source>
        <dbReference type="Proteomes" id="UP000886818"/>
    </source>
</evidence>
<evidence type="ECO:0000259" key="16">
    <source>
        <dbReference type="Pfam" id="PF01225"/>
    </source>
</evidence>
<evidence type="ECO:0000256" key="3">
    <source>
        <dbReference type="ARBA" id="ARBA00012211"/>
    </source>
</evidence>
<evidence type="ECO:0000256" key="1">
    <source>
        <dbReference type="ARBA" id="ARBA00004496"/>
    </source>
</evidence>
<dbReference type="NCBIfam" id="TIGR01082">
    <property type="entry name" value="murC"/>
    <property type="match status" value="1"/>
</dbReference>
<evidence type="ECO:0000256" key="11">
    <source>
        <dbReference type="ARBA" id="ARBA00023306"/>
    </source>
</evidence>
<keyword evidence="15" id="KW-1133">Transmembrane helix</keyword>
<evidence type="ECO:0000259" key="18">
    <source>
        <dbReference type="Pfam" id="PF08245"/>
    </source>
</evidence>
<comment type="catalytic activity">
    <reaction evidence="13 14">
        <text>UDP-N-acetyl-alpha-D-muramate + L-alanine + ATP = UDP-N-acetyl-alpha-D-muramoyl-L-alanine + ADP + phosphate + H(+)</text>
        <dbReference type="Rhea" id="RHEA:23372"/>
        <dbReference type="ChEBI" id="CHEBI:15378"/>
        <dbReference type="ChEBI" id="CHEBI:30616"/>
        <dbReference type="ChEBI" id="CHEBI:43474"/>
        <dbReference type="ChEBI" id="CHEBI:57972"/>
        <dbReference type="ChEBI" id="CHEBI:70757"/>
        <dbReference type="ChEBI" id="CHEBI:83898"/>
        <dbReference type="ChEBI" id="CHEBI:456216"/>
        <dbReference type="EC" id="6.3.2.8"/>
    </reaction>
</comment>
<evidence type="ECO:0000256" key="5">
    <source>
        <dbReference type="ARBA" id="ARBA00022598"/>
    </source>
</evidence>
<accession>A0ABX8RDV2</accession>
<feature type="binding site" evidence="14">
    <location>
        <begin position="119"/>
        <end position="125"/>
    </location>
    <ligand>
        <name>ATP</name>
        <dbReference type="ChEBI" id="CHEBI:30616"/>
    </ligand>
</feature>
<feature type="transmembrane region" description="Helical" evidence="15">
    <location>
        <begin position="14"/>
        <end position="36"/>
    </location>
</feature>
<keyword evidence="4 14" id="KW-0963">Cytoplasm</keyword>
<feature type="domain" description="Mur ligase N-terminal catalytic" evidence="16">
    <location>
        <begin position="13"/>
        <end position="111"/>
    </location>
</feature>
<evidence type="ECO:0000256" key="6">
    <source>
        <dbReference type="ARBA" id="ARBA00022618"/>
    </source>
</evidence>
<dbReference type="InterPro" id="IPR013221">
    <property type="entry name" value="Mur_ligase_cen"/>
</dbReference>
<evidence type="ECO:0000259" key="17">
    <source>
        <dbReference type="Pfam" id="PF02875"/>
    </source>
</evidence>
<dbReference type="InterPro" id="IPR004101">
    <property type="entry name" value="Mur_ligase_C"/>
</dbReference>
<dbReference type="InterPro" id="IPR005758">
    <property type="entry name" value="UDP-N-AcMur_Ala_ligase_MurC"/>
</dbReference>
<dbReference type="InterPro" id="IPR050061">
    <property type="entry name" value="MurCDEF_pg_biosynth"/>
</dbReference>
<reference evidence="19" key="1">
    <citation type="submission" date="2021-07" db="EMBL/GenBank/DDBJ databases">
        <title>Complete genome sequence of Crassaminicella sp. 143-21, isolated from a deep-sea hydrothermal vent.</title>
        <authorList>
            <person name="Li X."/>
        </authorList>
    </citation>
    <scope>NUCLEOTIDE SEQUENCE</scope>
    <source>
        <strain evidence="19">143-21</strain>
    </source>
</reference>
<dbReference type="Pfam" id="PF01225">
    <property type="entry name" value="Mur_ligase"/>
    <property type="match status" value="1"/>
</dbReference>
<name>A0ABX8RDV2_9CLOT</name>
<dbReference type="Proteomes" id="UP000886818">
    <property type="component" value="Chromosome"/>
</dbReference>
<comment type="subcellular location">
    <subcellularLocation>
        <location evidence="1 14">Cytoplasm</location>
    </subcellularLocation>
</comment>